<organism evidence="2 3">
    <name type="scientific">Streptomyces lasiicapitis</name>
    <dbReference type="NCBI Taxonomy" id="1923961"/>
    <lineage>
        <taxon>Bacteria</taxon>
        <taxon>Bacillati</taxon>
        <taxon>Actinomycetota</taxon>
        <taxon>Actinomycetes</taxon>
        <taxon>Kitasatosporales</taxon>
        <taxon>Streptomycetaceae</taxon>
        <taxon>Streptomyces</taxon>
    </lineage>
</organism>
<evidence type="ECO:0000313" key="2">
    <source>
        <dbReference type="EMBL" id="GGO45255.1"/>
    </source>
</evidence>
<feature type="signal peptide" evidence="1">
    <location>
        <begin position="1"/>
        <end position="32"/>
    </location>
</feature>
<keyword evidence="1" id="KW-0732">Signal</keyword>
<evidence type="ECO:0000313" key="3">
    <source>
        <dbReference type="Proteomes" id="UP000656881"/>
    </source>
</evidence>
<feature type="chain" id="PRO_5046063171" description="Secreted protein" evidence="1">
    <location>
        <begin position="33"/>
        <end position="131"/>
    </location>
</feature>
<dbReference type="EMBL" id="BMNG01000007">
    <property type="protein sequence ID" value="GGO45255.1"/>
    <property type="molecule type" value="Genomic_DNA"/>
</dbReference>
<keyword evidence="3" id="KW-1185">Reference proteome</keyword>
<accession>A0ABQ2M0F2</accession>
<name>A0ABQ2M0F2_9ACTN</name>
<comment type="caution">
    <text evidence="2">The sequence shown here is derived from an EMBL/GenBank/DDBJ whole genome shotgun (WGS) entry which is preliminary data.</text>
</comment>
<dbReference type="RefSeq" id="WP_164327878.1">
    <property type="nucleotide sequence ID" value="NZ_BMNG01000007.1"/>
</dbReference>
<reference evidence="3" key="1">
    <citation type="journal article" date="2019" name="Int. J. Syst. Evol. Microbiol.">
        <title>The Global Catalogue of Microorganisms (GCM) 10K type strain sequencing project: providing services to taxonomists for standard genome sequencing and annotation.</title>
        <authorList>
            <consortium name="The Broad Institute Genomics Platform"/>
            <consortium name="The Broad Institute Genome Sequencing Center for Infectious Disease"/>
            <person name="Wu L."/>
            <person name="Ma J."/>
        </authorList>
    </citation>
    <scope>NUCLEOTIDE SEQUENCE [LARGE SCALE GENOMIC DNA]</scope>
    <source>
        <strain evidence="3">CGMCC 4.7349</strain>
    </source>
</reference>
<gene>
    <name evidence="2" type="ORF">GCM10012286_33350</name>
</gene>
<protein>
    <recommendedName>
        <fullName evidence="4">Secreted protein</fullName>
    </recommendedName>
</protein>
<dbReference type="Proteomes" id="UP000656881">
    <property type="component" value="Unassembled WGS sequence"/>
</dbReference>
<evidence type="ECO:0000256" key="1">
    <source>
        <dbReference type="SAM" id="SignalP"/>
    </source>
</evidence>
<proteinExistence type="predicted"/>
<sequence length="131" mass="14037">MRTRRKIATALATGTLTAGLLTGGAITTSASADVAPMSCFGGAKNFSTTNKVWPAYPNWAKTTASCADINVKARVGANVQACFDRGPGQPHKCYPRRWLSQGVWDTAVTDVANGKKFYLKFDRNTSGKIAY</sequence>
<evidence type="ECO:0008006" key="4">
    <source>
        <dbReference type="Google" id="ProtNLM"/>
    </source>
</evidence>